<evidence type="ECO:0000313" key="2">
    <source>
        <dbReference type="Proteomes" id="UP000031449"/>
    </source>
</evidence>
<dbReference type="EMBL" id="CP009417">
    <property type="protein sequence ID" value="AJD93576.1"/>
    <property type="molecule type" value="Genomic_DNA"/>
</dbReference>
<dbReference type="BioCyc" id="JESP1508404:G14D9-13582-MONOMER"/>
<dbReference type="KEGG" id="jeo:JMA_42590"/>
<proteinExistence type="predicted"/>
<keyword evidence="1" id="KW-0614">Plasmid</keyword>
<dbReference type="Proteomes" id="UP000031449">
    <property type="component" value="Plasmid unnamed"/>
</dbReference>
<evidence type="ECO:0000313" key="1">
    <source>
        <dbReference type="EMBL" id="AJD93576.1"/>
    </source>
</evidence>
<name>A0A0B5AU33_9BACL</name>
<sequence>MKKKNSEVEQYNFDLKAEVDGFIQHFDELFQSNTKKTQHREKACRLVRALKGEHDITDYENTIDEFHKEYVEALVQNMKNSPATTFEAVVIDSSRLIEIQIAQGVKDKKAEEQILGNLDRMLMDGQTKMKKIANPVKVDKLDYVNSFENNRTIIR</sequence>
<reference evidence="1 2" key="1">
    <citation type="submission" date="2014-08" db="EMBL/GenBank/DDBJ databases">
        <title>Complete genome of a marine bacteria Jeotgalibacillus malaysiensis.</title>
        <authorList>
            <person name="Yaakop A.S."/>
            <person name="Chan K.-G."/>
            <person name="Goh K.M."/>
        </authorList>
    </citation>
    <scope>NUCLEOTIDE SEQUENCE [LARGE SCALE GENOMIC DNA]</scope>
    <source>
        <strain evidence="1 2">D5</strain>
        <plasmid evidence="2">Plasmid</plasmid>
    </source>
</reference>
<gene>
    <name evidence="1" type="ORF">JMA_42590</name>
</gene>
<keyword evidence="2" id="KW-1185">Reference proteome</keyword>
<dbReference type="AlphaFoldDB" id="A0A0B5AU33"/>
<organism evidence="1 2">
    <name type="scientific">Jeotgalibacillus malaysiensis</name>
    <dbReference type="NCBI Taxonomy" id="1508404"/>
    <lineage>
        <taxon>Bacteria</taxon>
        <taxon>Bacillati</taxon>
        <taxon>Bacillota</taxon>
        <taxon>Bacilli</taxon>
        <taxon>Bacillales</taxon>
        <taxon>Caryophanaceae</taxon>
        <taxon>Jeotgalibacillus</taxon>
    </lineage>
</organism>
<accession>A0A0B5AU33</accession>
<protein>
    <submittedName>
        <fullName evidence="1">Uncharacterized protein</fullName>
    </submittedName>
</protein>
<geneLocation type="plasmid" evidence="2"/>
<dbReference type="HOGENOM" id="CLU_1693150_0_0_9"/>